<sequence>MTLPPLLRLQDFLREIRRASSPQRAASRRDRSADAANARMFVFGSSTPRELSYLERVPHEFRLIDAVTPGKFLTTAAASGHGSGGGFSQEKRSKTTHNFTNLSQKNAHANASACGEKIAGAGAASKAKAKVQYLNRRSSSISSTSNENTLSTPPKVTFSTPNGDHPERKSQNGTASANRSSRPRSARTRSVPATIPIACLIFYPAFSIENERMSRDISKKTKEITTKLFTQKTQRKKTPAKAPGASIPDKAKIIKINVENEKIEPKSPSFITQSSPEPLSKTDDEELTFSSPEPPKLVAGSLESDHVTMMSRNITDSPTVGDQLNRNIHALQYQPSTFLDEDTPSFEQTIPKHQEQIFPDEFMISNQSKVPQVEDFHSIPRKLETTATEHIVKEGFSGNEISEKLSEIIPKWVDDSKVDGQAQISEENKINGKSTILEINHCTSMHAEPDFLEKIKEVSFLSRVDSPTIVVYEEREPQVQDENVVEYPSDDSGINAAEPMLEDARSMEKYANVECHAEKNQDQSRNLESFSLETQQLINDENHMPVGVLKMNSDILNLKDSTVEQKMTEQVQDPITVDVHPNGEVGVQEMDNYSSILHENVLDPVPVLEKVAQFHMETGKPQLNINQKVRNLEHPIISLHNEEFESLPVHVHDQIFEGMHPGLEKQVEDLLPHVPVDNQTHIEPALMSYKVDHSEQYEYHHEYEDKAHAIGAQDHIPPVDKAGESTSPLTEKSMSIKPQLLKSETELMPAHQQPESFGGRHYDQETPDHTAREFQCLAGDLIRAPSGLYNEDTESVDIDHLEGYEHRYHIEDQVTVDHERERHVHPIAELRKVDSLNDAVMSLEKRDFESIHEFRHLERDQILLVGSTPDEPEVPTPTSHDTMEAYSKSEPMAPEDSEDNHYGSEHQITVMESDSKQDVHHEREEHGNTVAQDQFESPEFIMEEVQRKHPAGGDQEKPVQDDVERLIFATSFMENDGYSEYISEIEQQAGSIQMASPLEQSPQKLENEMEEYVQSKVENFNQLVPCLLKKDLELAQEESTVFALEPLTLASEMVAKNQDLDGMPSALSAPEVPSPHAKTPTHTPTSASAVHMEEDILPQLLKKNFAFLDEEQYVPSEVESVRNGSHLHEINLGSTPSCTDQAEQRKMSFEGLSQHQYIVEEPATPKNVDAAVVDGQFFEHMAHNVVEDSIQEAKKYVSDSNLHVTEVKILPNFDDFDQEKHIYSHAYDDEDSDQSGLELEEYEDVTSHNNNLDDLDKPQSNKLPLQDQVQAEKEIKLENVRVQDQAAERSPRSFDTADQLVTTIIQDEDHGIQESDDSGIQDIYIYSLQKYEDNLDKLDHQPETTLTIVDPQVFDKRFQYGEDFFAPNVVAQSFMSPKRDNELLEKSQDFDDQSTKSHESLIKDYSHDFCDNSSSSSVSVVVASTKGECGTKKKQDFDSSPRNFEGEDYPENQSFDKGFETDDERGVWKKMMLNESDVGEKMDLTADETTIPFSSVGFDTKQSEMERFYTRIEKSEPMAQKCGGIVVEPDHVEISVDNSTFRPYHEESIFPHAHTNGKSAQILDTFSQFLPSSSEDDHFTACPTSAPCLDESFSAGILKKQSSSNLGSNNDKNYNNNNEFYFSGGIETDDDSSPINFSKIDFNDSSTSPPSMTSPPKTTSMSMAATSKSEEQQQKKIFRFRSEETSSEEDDDESNGNITVEFQKFLQNTENVDLPEVQFKKIDSKFRENENQSRI</sequence>
<proteinExistence type="predicted"/>
<feature type="compositionally biased region" description="Low complexity" evidence="1">
    <location>
        <begin position="1645"/>
        <end position="1667"/>
    </location>
</feature>
<evidence type="ECO:0000313" key="2">
    <source>
        <dbReference type="Proteomes" id="UP000887565"/>
    </source>
</evidence>
<name>A0A915HYF1_ROMCU</name>
<feature type="compositionally biased region" description="Acidic residues" evidence="1">
    <location>
        <begin position="1685"/>
        <end position="1694"/>
    </location>
</feature>
<feature type="region of interest" description="Disordered" evidence="1">
    <location>
        <begin position="1431"/>
        <end position="1459"/>
    </location>
</feature>
<protein>
    <submittedName>
        <fullName evidence="3">Uncharacterized protein</fullName>
    </submittedName>
</protein>
<feature type="compositionally biased region" description="Basic and acidic residues" evidence="1">
    <location>
        <begin position="1668"/>
        <end position="1684"/>
    </location>
</feature>
<keyword evidence="2" id="KW-1185">Reference proteome</keyword>
<reference evidence="3" key="1">
    <citation type="submission" date="2022-11" db="UniProtKB">
        <authorList>
            <consortium name="WormBaseParasite"/>
        </authorList>
    </citation>
    <scope>IDENTIFICATION</scope>
</reference>
<organism evidence="2 3">
    <name type="scientific">Romanomermis culicivorax</name>
    <name type="common">Nematode worm</name>
    <dbReference type="NCBI Taxonomy" id="13658"/>
    <lineage>
        <taxon>Eukaryota</taxon>
        <taxon>Metazoa</taxon>
        <taxon>Ecdysozoa</taxon>
        <taxon>Nematoda</taxon>
        <taxon>Enoplea</taxon>
        <taxon>Dorylaimia</taxon>
        <taxon>Mermithida</taxon>
        <taxon>Mermithoidea</taxon>
        <taxon>Mermithidae</taxon>
        <taxon>Romanomermis</taxon>
    </lineage>
</organism>
<feature type="region of interest" description="Disordered" evidence="1">
    <location>
        <begin position="1633"/>
        <end position="1698"/>
    </location>
</feature>
<dbReference type="WBParaSite" id="nRc.2.0.1.t06453-RA">
    <property type="protein sequence ID" value="nRc.2.0.1.t06453-RA"/>
    <property type="gene ID" value="nRc.2.0.1.g06453"/>
</dbReference>
<accession>A0A915HYF1</accession>
<feature type="region of interest" description="Disordered" evidence="1">
    <location>
        <begin position="136"/>
        <end position="190"/>
    </location>
</feature>
<feature type="region of interest" description="Disordered" evidence="1">
    <location>
        <begin position="867"/>
        <end position="903"/>
    </location>
</feature>
<dbReference type="Proteomes" id="UP000887565">
    <property type="component" value="Unplaced"/>
</dbReference>
<evidence type="ECO:0000256" key="1">
    <source>
        <dbReference type="SAM" id="MobiDB-lite"/>
    </source>
</evidence>
<evidence type="ECO:0000313" key="3">
    <source>
        <dbReference type="WBParaSite" id="nRc.2.0.1.t06453-RA"/>
    </source>
</evidence>
<feature type="region of interest" description="Disordered" evidence="1">
    <location>
        <begin position="1061"/>
        <end position="1085"/>
    </location>
</feature>
<feature type="region of interest" description="Disordered" evidence="1">
    <location>
        <begin position="264"/>
        <end position="296"/>
    </location>
</feature>
<feature type="compositionally biased region" description="Low complexity" evidence="1">
    <location>
        <begin position="136"/>
        <end position="152"/>
    </location>
</feature>